<evidence type="ECO:0000256" key="4">
    <source>
        <dbReference type="ARBA" id="ARBA00022801"/>
    </source>
</evidence>
<dbReference type="RefSeq" id="XP_016219272.1">
    <property type="nucleotide sequence ID" value="XM_016353015.1"/>
</dbReference>
<keyword evidence="4" id="KW-0378">Hydrolase</keyword>
<keyword evidence="3" id="KW-0551">Lipid droplet</keyword>
<evidence type="ECO:0000313" key="6">
    <source>
        <dbReference type="Proteomes" id="UP000053259"/>
    </source>
</evidence>
<name>A0A0D2ART8_9PEZI</name>
<dbReference type="GO" id="GO:0016298">
    <property type="term" value="F:lipase activity"/>
    <property type="evidence" value="ECO:0007669"/>
    <property type="project" value="InterPro"/>
</dbReference>
<dbReference type="GO" id="GO:0005811">
    <property type="term" value="C:lipid droplet"/>
    <property type="evidence" value="ECO:0007669"/>
    <property type="project" value="UniProtKB-SubCell"/>
</dbReference>
<dbReference type="PANTHER" id="PTHR13390:SF0">
    <property type="entry name" value="LIPID DROPLET-ASSOCIATED HYDROLASE"/>
    <property type="match status" value="1"/>
</dbReference>
<evidence type="ECO:0000256" key="3">
    <source>
        <dbReference type="ARBA" id="ARBA00022677"/>
    </source>
</evidence>
<dbReference type="AlphaFoldDB" id="A0A0D2ART8"/>
<dbReference type="InterPro" id="IPR029058">
    <property type="entry name" value="AB_hydrolase_fold"/>
</dbReference>
<dbReference type="GeneID" id="27308270"/>
<dbReference type="PANTHER" id="PTHR13390">
    <property type="entry name" value="LIPASE"/>
    <property type="match status" value="1"/>
</dbReference>
<evidence type="ECO:0008006" key="7">
    <source>
        <dbReference type="Google" id="ProtNLM"/>
    </source>
</evidence>
<evidence type="ECO:0000313" key="5">
    <source>
        <dbReference type="EMBL" id="KIW09403.1"/>
    </source>
</evidence>
<sequence length="351" mass="39769">MSRPLVDRIHLPGPNPSSHIKRRYLVYFITGNPGLVEYYDAFLLHLYMILGPENDRKLFSSENAFDIYAASIPGFDFADPDNAYERWKRMGLNHAPPFSLNEVIDGMEAELWGAVELTKRDGEQLEVIIMGHSLGSFITLELIQRHRRRLENGQNEPCVITAGICLFATVVDIASSERGQIFSALSKYIPLFQSLVPLLCNFVLSLVPNTLLNTIIHRIDGLTGHCADVTTAFLKSKHGVTQALYMGADEMRQISSDKWDEEIWGAAHPSRTGIPRPKMFFYFGEKDHWVADRTREDLMKFRGRGNGGDHWKPKMEIDQNGIPHGFCISHSIPIAEKVRQYVKEIVEASPL</sequence>
<dbReference type="InterPro" id="IPR019363">
    <property type="entry name" value="LDAH"/>
</dbReference>
<organism evidence="5 6">
    <name type="scientific">Verruconis gallopava</name>
    <dbReference type="NCBI Taxonomy" id="253628"/>
    <lineage>
        <taxon>Eukaryota</taxon>
        <taxon>Fungi</taxon>
        <taxon>Dikarya</taxon>
        <taxon>Ascomycota</taxon>
        <taxon>Pezizomycotina</taxon>
        <taxon>Dothideomycetes</taxon>
        <taxon>Pleosporomycetidae</taxon>
        <taxon>Venturiales</taxon>
        <taxon>Sympoventuriaceae</taxon>
        <taxon>Verruconis</taxon>
    </lineage>
</organism>
<dbReference type="OrthoDB" id="448051at2759"/>
<dbReference type="InParanoid" id="A0A0D2ART8"/>
<dbReference type="VEuPathDB" id="FungiDB:PV09_00297"/>
<comment type="similarity">
    <text evidence="2">Belongs to the AB hydrolase superfamily. LDAH family.</text>
</comment>
<dbReference type="SUPFAM" id="SSF53474">
    <property type="entry name" value="alpha/beta-Hydrolases"/>
    <property type="match status" value="1"/>
</dbReference>
<evidence type="ECO:0000256" key="1">
    <source>
        <dbReference type="ARBA" id="ARBA00004502"/>
    </source>
</evidence>
<dbReference type="Proteomes" id="UP000053259">
    <property type="component" value="Unassembled WGS sequence"/>
</dbReference>
<dbReference type="GO" id="GO:0019915">
    <property type="term" value="P:lipid storage"/>
    <property type="evidence" value="ECO:0007669"/>
    <property type="project" value="InterPro"/>
</dbReference>
<accession>A0A0D2ART8</accession>
<dbReference type="EMBL" id="KN847529">
    <property type="protein sequence ID" value="KIW09403.1"/>
    <property type="molecule type" value="Genomic_DNA"/>
</dbReference>
<gene>
    <name evidence="5" type="ORF">PV09_00297</name>
</gene>
<comment type="subcellular location">
    <subcellularLocation>
        <location evidence="1">Lipid droplet</location>
    </subcellularLocation>
</comment>
<dbReference type="FunCoup" id="A0A0D2ART8">
    <property type="interactions" value="83"/>
</dbReference>
<protein>
    <recommendedName>
        <fullName evidence="7">AB hydrolase-1 domain-containing protein</fullName>
    </recommendedName>
</protein>
<keyword evidence="6" id="KW-1185">Reference proteome</keyword>
<dbReference type="Pfam" id="PF10230">
    <property type="entry name" value="LIDHydrolase"/>
    <property type="match status" value="1"/>
</dbReference>
<dbReference type="Gene3D" id="3.40.50.1820">
    <property type="entry name" value="alpha/beta hydrolase"/>
    <property type="match status" value="1"/>
</dbReference>
<evidence type="ECO:0000256" key="2">
    <source>
        <dbReference type="ARBA" id="ARBA00008300"/>
    </source>
</evidence>
<dbReference type="HOGENOM" id="CLU_018394_3_0_1"/>
<proteinExistence type="inferred from homology"/>
<reference evidence="5 6" key="1">
    <citation type="submission" date="2015-01" db="EMBL/GenBank/DDBJ databases">
        <title>The Genome Sequence of Ochroconis gallopava CBS43764.</title>
        <authorList>
            <consortium name="The Broad Institute Genomics Platform"/>
            <person name="Cuomo C."/>
            <person name="de Hoog S."/>
            <person name="Gorbushina A."/>
            <person name="Stielow B."/>
            <person name="Teixiera M."/>
            <person name="Abouelleil A."/>
            <person name="Chapman S.B."/>
            <person name="Priest M."/>
            <person name="Young S.K."/>
            <person name="Wortman J."/>
            <person name="Nusbaum C."/>
            <person name="Birren B."/>
        </authorList>
    </citation>
    <scope>NUCLEOTIDE SEQUENCE [LARGE SCALE GENOMIC DNA]</scope>
    <source>
        <strain evidence="5 6">CBS 43764</strain>
    </source>
</reference>